<dbReference type="EMBL" id="JASPKY010000230">
    <property type="protein sequence ID" value="KAK9718233.1"/>
    <property type="molecule type" value="Genomic_DNA"/>
</dbReference>
<evidence type="ECO:0008006" key="4">
    <source>
        <dbReference type="Google" id="ProtNLM"/>
    </source>
</evidence>
<accession>A0AAW1KHI2</accession>
<protein>
    <recommendedName>
        <fullName evidence="4">DDE-1 domain-containing protein</fullName>
    </recommendedName>
</protein>
<proteinExistence type="predicted"/>
<organism evidence="2 3">
    <name type="scientific">Popillia japonica</name>
    <name type="common">Japanese beetle</name>
    <dbReference type="NCBI Taxonomy" id="7064"/>
    <lineage>
        <taxon>Eukaryota</taxon>
        <taxon>Metazoa</taxon>
        <taxon>Ecdysozoa</taxon>
        <taxon>Arthropoda</taxon>
        <taxon>Hexapoda</taxon>
        <taxon>Insecta</taxon>
        <taxon>Pterygota</taxon>
        <taxon>Neoptera</taxon>
        <taxon>Endopterygota</taxon>
        <taxon>Coleoptera</taxon>
        <taxon>Polyphaga</taxon>
        <taxon>Scarabaeiformia</taxon>
        <taxon>Scarabaeidae</taxon>
        <taxon>Rutelinae</taxon>
        <taxon>Popillia</taxon>
    </lineage>
</organism>
<sequence length="136" mass="15543">MAFRKELVYKIIQKLDSGDHTQINVLEAIMMISKAWSNVHQSAILTPAEEDRTYLELQTAVTKFNTPCTLNEFLNIDNDVMVCETLTDEDILDNVRVHLPDNNNNDNDDQQEESKFGEPPTAGEAYALVRFFVHIN</sequence>
<keyword evidence="3" id="KW-1185">Reference proteome</keyword>
<reference evidence="2 3" key="1">
    <citation type="journal article" date="2024" name="BMC Genomics">
        <title>De novo assembly and annotation of Popillia japonica's genome with initial clues to its potential as an invasive pest.</title>
        <authorList>
            <person name="Cucini C."/>
            <person name="Boschi S."/>
            <person name="Funari R."/>
            <person name="Cardaioli E."/>
            <person name="Iannotti N."/>
            <person name="Marturano G."/>
            <person name="Paoli F."/>
            <person name="Bruttini M."/>
            <person name="Carapelli A."/>
            <person name="Frati F."/>
            <person name="Nardi F."/>
        </authorList>
    </citation>
    <scope>NUCLEOTIDE SEQUENCE [LARGE SCALE GENOMIC DNA]</scope>
    <source>
        <strain evidence="2">DMR45628</strain>
    </source>
</reference>
<dbReference type="AlphaFoldDB" id="A0AAW1KHI2"/>
<gene>
    <name evidence="2" type="ORF">QE152_g23271</name>
</gene>
<name>A0AAW1KHI2_POPJA</name>
<dbReference type="Proteomes" id="UP001458880">
    <property type="component" value="Unassembled WGS sequence"/>
</dbReference>
<evidence type="ECO:0000256" key="1">
    <source>
        <dbReference type="SAM" id="MobiDB-lite"/>
    </source>
</evidence>
<feature type="region of interest" description="Disordered" evidence="1">
    <location>
        <begin position="98"/>
        <end position="120"/>
    </location>
</feature>
<comment type="caution">
    <text evidence="2">The sequence shown here is derived from an EMBL/GenBank/DDBJ whole genome shotgun (WGS) entry which is preliminary data.</text>
</comment>
<evidence type="ECO:0000313" key="2">
    <source>
        <dbReference type="EMBL" id="KAK9718233.1"/>
    </source>
</evidence>
<evidence type="ECO:0000313" key="3">
    <source>
        <dbReference type="Proteomes" id="UP001458880"/>
    </source>
</evidence>